<dbReference type="PANTHER" id="PTHR43130:SF15">
    <property type="entry name" value="THIJ_PFPI FAMILY PROTEIN (AFU_ORTHOLOGUE AFUA_5G14240)"/>
    <property type="match status" value="1"/>
</dbReference>
<dbReference type="Pfam" id="PF01965">
    <property type="entry name" value="DJ-1_PfpI"/>
    <property type="match status" value="1"/>
</dbReference>
<organism evidence="2 3">
    <name type="scientific">Xylaria bambusicola</name>
    <dbReference type="NCBI Taxonomy" id="326684"/>
    <lineage>
        <taxon>Eukaryota</taxon>
        <taxon>Fungi</taxon>
        <taxon>Dikarya</taxon>
        <taxon>Ascomycota</taxon>
        <taxon>Pezizomycotina</taxon>
        <taxon>Sordariomycetes</taxon>
        <taxon>Xylariomycetidae</taxon>
        <taxon>Xylariales</taxon>
        <taxon>Xylariaceae</taxon>
        <taxon>Xylaria</taxon>
    </lineage>
</organism>
<proteinExistence type="predicted"/>
<evidence type="ECO:0000259" key="1">
    <source>
        <dbReference type="Pfam" id="PF01965"/>
    </source>
</evidence>
<dbReference type="AlphaFoldDB" id="A0AAN7URG7"/>
<accession>A0AAN7URG7</accession>
<keyword evidence="3" id="KW-1185">Reference proteome</keyword>
<evidence type="ECO:0000313" key="3">
    <source>
        <dbReference type="Proteomes" id="UP001305414"/>
    </source>
</evidence>
<dbReference type="SUPFAM" id="SSF52317">
    <property type="entry name" value="Class I glutamine amidotransferase-like"/>
    <property type="match status" value="1"/>
</dbReference>
<dbReference type="EMBL" id="JAWHQM010000019">
    <property type="protein sequence ID" value="KAK5631396.1"/>
    <property type="molecule type" value="Genomic_DNA"/>
</dbReference>
<dbReference type="Gene3D" id="3.40.50.880">
    <property type="match status" value="1"/>
</dbReference>
<feature type="domain" description="DJ-1/PfpI" evidence="1">
    <location>
        <begin position="127"/>
        <end position="243"/>
    </location>
</feature>
<comment type="caution">
    <text evidence="2">The sequence shown here is derived from an EMBL/GenBank/DDBJ whole genome shotgun (WGS) entry which is preliminary data.</text>
</comment>
<dbReference type="InterPro" id="IPR029062">
    <property type="entry name" value="Class_I_gatase-like"/>
</dbReference>
<sequence>MRGWTADRTIKTKTNMLNNFVPYLLQWVLATAWVAEAAGPLRPLRRTPGNTPIKPRCANETTPKNFGVVTFRAMLLQDMIGVVDPLQVLALENPMNLYILAETMDPVTPEPAHAAMNKFNSSFWPTINPTHTFDNAPEDIEVLIVPGGPGVRSPDVTPMTNFIRDRYPKLKYLLTVCTGAGLAAKAGVLDGRKATTNKQSWATITSYGPNTTWVSPARWVVDGNIWSSSGVTAGMDLTFAWIEHIWGQEAVDLVTGREEYIPHSQSFDPFAARFNITPTGSL</sequence>
<dbReference type="InterPro" id="IPR002818">
    <property type="entry name" value="DJ-1/PfpI"/>
</dbReference>
<evidence type="ECO:0000313" key="2">
    <source>
        <dbReference type="EMBL" id="KAK5631396.1"/>
    </source>
</evidence>
<dbReference type="Proteomes" id="UP001305414">
    <property type="component" value="Unassembled WGS sequence"/>
</dbReference>
<dbReference type="InterPro" id="IPR052158">
    <property type="entry name" value="INH-QAR"/>
</dbReference>
<reference evidence="2 3" key="1">
    <citation type="submission" date="2023-10" db="EMBL/GenBank/DDBJ databases">
        <title>Draft genome sequence of Xylaria bambusicola isolate GMP-LS, the root and basal stem rot pathogen of sugarcane in Indonesia.</title>
        <authorList>
            <person name="Selvaraj P."/>
            <person name="Muralishankar V."/>
            <person name="Muruganantham S."/>
            <person name="Sp S."/>
            <person name="Haryani S."/>
            <person name="Lau K.J.X."/>
            <person name="Naqvi N.I."/>
        </authorList>
    </citation>
    <scope>NUCLEOTIDE SEQUENCE [LARGE SCALE GENOMIC DNA]</scope>
    <source>
        <strain evidence="2">GMP-LS</strain>
    </source>
</reference>
<dbReference type="PANTHER" id="PTHR43130">
    <property type="entry name" value="ARAC-FAMILY TRANSCRIPTIONAL REGULATOR"/>
    <property type="match status" value="1"/>
</dbReference>
<dbReference type="CDD" id="cd03139">
    <property type="entry name" value="GATase1_PfpI_2"/>
    <property type="match status" value="1"/>
</dbReference>
<name>A0AAN7URG7_9PEZI</name>
<gene>
    <name evidence="2" type="ORF">RRF57_007110</name>
</gene>
<protein>
    <recommendedName>
        <fullName evidence="1">DJ-1/PfpI domain-containing protein</fullName>
    </recommendedName>
</protein>